<keyword evidence="6" id="KW-0472">Membrane</keyword>
<evidence type="ECO:0000256" key="8">
    <source>
        <dbReference type="SAM" id="MobiDB-lite"/>
    </source>
</evidence>
<keyword evidence="7" id="KW-0998">Cell outer membrane</keyword>
<dbReference type="PANTHER" id="PTHR30026:SF13">
    <property type="entry name" value="MEMBRANE EFFLUX PROTEIN, PUTATIVE-RELATED"/>
    <property type="match status" value="1"/>
</dbReference>
<evidence type="ECO:0000256" key="2">
    <source>
        <dbReference type="ARBA" id="ARBA00007613"/>
    </source>
</evidence>
<comment type="subcellular location">
    <subcellularLocation>
        <location evidence="1">Cell outer membrane</location>
    </subcellularLocation>
</comment>
<dbReference type="InterPro" id="IPR051906">
    <property type="entry name" value="TolC-like"/>
</dbReference>
<dbReference type="EMBL" id="DTMF01000158">
    <property type="protein sequence ID" value="HGF33984.1"/>
    <property type="molecule type" value="Genomic_DNA"/>
</dbReference>
<dbReference type="GO" id="GO:1990281">
    <property type="term" value="C:efflux pump complex"/>
    <property type="evidence" value="ECO:0007669"/>
    <property type="project" value="TreeGrafter"/>
</dbReference>
<dbReference type="PANTHER" id="PTHR30026">
    <property type="entry name" value="OUTER MEMBRANE PROTEIN TOLC"/>
    <property type="match status" value="1"/>
</dbReference>
<dbReference type="InterPro" id="IPR003423">
    <property type="entry name" value="OMP_efflux"/>
</dbReference>
<keyword evidence="3" id="KW-0813">Transport</keyword>
<dbReference type="GO" id="GO:0009279">
    <property type="term" value="C:cell outer membrane"/>
    <property type="evidence" value="ECO:0007669"/>
    <property type="project" value="UniProtKB-SubCell"/>
</dbReference>
<evidence type="ECO:0000313" key="10">
    <source>
        <dbReference type="EMBL" id="HGF33984.1"/>
    </source>
</evidence>
<gene>
    <name evidence="10" type="ORF">ENW96_06280</name>
</gene>
<keyword evidence="9" id="KW-0732">Signal</keyword>
<feature type="signal peptide" evidence="9">
    <location>
        <begin position="1"/>
        <end position="23"/>
    </location>
</feature>
<dbReference type="SUPFAM" id="SSF56954">
    <property type="entry name" value="Outer membrane efflux proteins (OEP)"/>
    <property type="match status" value="1"/>
</dbReference>
<feature type="region of interest" description="Disordered" evidence="8">
    <location>
        <begin position="454"/>
        <end position="482"/>
    </location>
</feature>
<sequence>MHFGRRAAGILASLVILGASAVAAEKPAPPKMTLPQLISLALKYSPQVKTIQSEVDIAKAQKAEVHGYRFPQFNITATGGPAPKARAPQIRGNEIVYPDTKNDLHGLTVFGRLDFSLIQPLYTFGKIAHREEAAEKYTRVKTAEVDSQIGEVILNVAQAYYGLILAQQGKDAVREARDYLNDARERVTRLLALKSPSVKDTDPYRIALYEGSLEKFAAEAEEGAKVAYKALKALIGYGPEQDFQVPLELPEPAPAPYELDYYIKQALELRPEFTMLKEGKAARELLVKAAKADFKPDLFLALIGILSGSPGRFSNPDPFHEDLTNWAAVGPVVGARWHFDFGITKAKLAQARAELAKLQQQERTALMGIPVEVAQAYGEVQKQYKAAQGMGKAYVNARRWLVAAFSNFDIGLGHMEEIFRAFERYGASRGDYLSALYEYNFAVVKLEKATGAYRLEKPERKSPQPGEREKEPPQGKKPSKVG</sequence>
<evidence type="ECO:0000256" key="9">
    <source>
        <dbReference type="SAM" id="SignalP"/>
    </source>
</evidence>
<dbReference type="GO" id="GO:0015562">
    <property type="term" value="F:efflux transmembrane transporter activity"/>
    <property type="evidence" value="ECO:0007669"/>
    <property type="project" value="InterPro"/>
</dbReference>
<evidence type="ECO:0000256" key="1">
    <source>
        <dbReference type="ARBA" id="ARBA00004442"/>
    </source>
</evidence>
<evidence type="ECO:0000256" key="7">
    <source>
        <dbReference type="ARBA" id="ARBA00023237"/>
    </source>
</evidence>
<proteinExistence type="inferred from homology"/>
<keyword evidence="5" id="KW-0812">Transmembrane</keyword>
<reference evidence="10" key="1">
    <citation type="journal article" date="2020" name="mSystems">
        <title>Genome- and Community-Level Interaction Insights into Carbon Utilization and Element Cycling Functions of Hydrothermarchaeota in Hydrothermal Sediment.</title>
        <authorList>
            <person name="Zhou Z."/>
            <person name="Liu Y."/>
            <person name="Xu W."/>
            <person name="Pan J."/>
            <person name="Luo Z.H."/>
            <person name="Li M."/>
        </authorList>
    </citation>
    <scope>NUCLEOTIDE SEQUENCE [LARGE SCALE GENOMIC DNA]</scope>
    <source>
        <strain evidence="10">SpSt-897</strain>
    </source>
</reference>
<dbReference type="Gene3D" id="1.20.1600.10">
    <property type="entry name" value="Outer membrane efflux proteins (OEP)"/>
    <property type="match status" value="1"/>
</dbReference>
<feature type="compositionally biased region" description="Basic and acidic residues" evidence="8">
    <location>
        <begin position="454"/>
        <end position="474"/>
    </location>
</feature>
<organism evidence="10">
    <name type="scientific">Desulfobacca acetoxidans</name>
    <dbReference type="NCBI Taxonomy" id="60893"/>
    <lineage>
        <taxon>Bacteria</taxon>
        <taxon>Pseudomonadati</taxon>
        <taxon>Thermodesulfobacteriota</taxon>
        <taxon>Desulfobaccia</taxon>
        <taxon>Desulfobaccales</taxon>
        <taxon>Desulfobaccaceae</taxon>
        <taxon>Desulfobacca</taxon>
    </lineage>
</organism>
<evidence type="ECO:0000256" key="5">
    <source>
        <dbReference type="ARBA" id="ARBA00022692"/>
    </source>
</evidence>
<dbReference type="GO" id="GO:0015288">
    <property type="term" value="F:porin activity"/>
    <property type="evidence" value="ECO:0007669"/>
    <property type="project" value="TreeGrafter"/>
</dbReference>
<accession>A0A7C3YYD7</accession>
<dbReference type="Pfam" id="PF02321">
    <property type="entry name" value="OEP"/>
    <property type="match status" value="2"/>
</dbReference>
<feature type="chain" id="PRO_5027990100" evidence="9">
    <location>
        <begin position="24"/>
        <end position="482"/>
    </location>
</feature>
<evidence type="ECO:0000256" key="3">
    <source>
        <dbReference type="ARBA" id="ARBA00022448"/>
    </source>
</evidence>
<dbReference type="AlphaFoldDB" id="A0A7C3YYD7"/>
<keyword evidence="4" id="KW-1134">Transmembrane beta strand</keyword>
<comment type="caution">
    <text evidence="10">The sequence shown here is derived from an EMBL/GenBank/DDBJ whole genome shotgun (WGS) entry which is preliminary data.</text>
</comment>
<protein>
    <submittedName>
        <fullName evidence="10">TolC family protein</fullName>
    </submittedName>
</protein>
<comment type="similarity">
    <text evidence="2">Belongs to the outer membrane factor (OMF) (TC 1.B.17) family.</text>
</comment>
<name>A0A7C3YYD7_9BACT</name>
<evidence type="ECO:0000256" key="4">
    <source>
        <dbReference type="ARBA" id="ARBA00022452"/>
    </source>
</evidence>
<evidence type="ECO:0000256" key="6">
    <source>
        <dbReference type="ARBA" id="ARBA00023136"/>
    </source>
</evidence>